<evidence type="ECO:0000313" key="2">
    <source>
        <dbReference type="Proteomes" id="UP000663722"/>
    </source>
</evidence>
<evidence type="ECO:0000313" key="1">
    <source>
        <dbReference type="EMBL" id="QTA85890.1"/>
    </source>
</evidence>
<organism evidence="1 2">
    <name type="scientific">Desulfonema magnum</name>
    <dbReference type="NCBI Taxonomy" id="45655"/>
    <lineage>
        <taxon>Bacteria</taxon>
        <taxon>Pseudomonadati</taxon>
        <taxon>Thermodesulfobacteriota</taxon>
        <taxon>Desulfobacteria</taxon>
        <taxon>Desulfobacterales</taxon>
        <taxon>Desulfococcaceae</taxon>
        <taxon>Desulfonema</taxon>
    </lineage>
</organism>
<gene>
    <name evidence="1" type="ORF">dnm_019070</name>
</gene>
<reference evidence="1" key="1">
    <citation type="journal article" date="2021" name="Microb. Physiol.">
        <title>Proteogenomic Insights into the Physiology of Marine, Sulfate-Reducing, Filamentous Desulfonema limicola and Desulfonema magnum.</title>
        <authorList>
            <person name="Schnaars V."/>
            <person name="Wohlbrand L."/>
            <person name="Scheve S."/>
            <person name="Hinrichs C."/>
            <person name="Reinhardt R."/>
            <person name="Rabus R."/>
        </authorList>
    </citation>
    <scope>NUCLEOTIDE SEQUENCE</scope>
    <source>
        <strain evidence="1">4be13</strain>
    </source>
</reference>
<dbReference type="KEGG" id="dmm:dnm_019070"/>
<proteinExistence type="predicted"/>
<dbReference type="AlphaFoldDB" id="A0A975GLS2"/>
<sequence length="70" mass="7983">MCLCGKYKNSVALATKTRRHEENTKKLRETLCLCAFVANIRILFLADVPVSRAVDSCFRRNDRKKIPVIG</sequence>
<dbReference type="Proteomes" id="UP000663722">
    <property type="component" value="Chromosome"/>
</dbReference>
<accession>A0A975GLS2</accession>
<dbReference type="EMBL" id="CP061800">
    <property type="protein sequence ID" value="QTA85890.1"/>
    <property type="molecule type" value="Genomic_DNA"/>
</dbReference>
<keyword evidence="2" id="KW-1185">Reference proteome</keyword>
<name>A0A975GLS2_9BACT</name>
<protein>
    <submittedName>
        <fullName evidence="1">Uncharacterized protein</fullName>
    </submittedName>
</protein>